<dbReference type="AlphaFoldDB" id="A0AA35WAT1"/>
<evidence type="ECO:0000313" key="2">
    <source>
        <dbReference type="EMBL" id="CAI8013704.1"/>
    </source>
</evidence>
<reference evidence="2" key="1">
    <citation type="submission" date="2023-03" db="EMBL/GenBank/DDBJ databases">
        <authorList>
            <person name="Steffen K."/>
            <person name="Cardenas P."/>
        </authorList>
    </citation>
    <scope>NUCLEOTIDE SEQUENCE</scope>
</reference>
<feature type="compositionally biased region" description="Polar residues" evidence="1">
    <location>
        <begin position="1"/>
        <end position="12"/>
    </location>
</feature>
<comment type="caution">
    <text evidence="2">The sequence shown here is derived from an EMBL/GenBank/DDBJ whole genome shotgun (WGS) entry which is preliminary data.</text>
</comment>
<feature type="non-terminal residue" evidence="2">
    <location>
        <position position="1"/>
    </location>
</feature>
<feature type="region of interest" description="Disordered" evidence="1">
    <location>
        <begin position="1"/>
        <end position="62"/>
    </location>
</feature>
<proteinExistence type="predicted"/>
<feature type="compositionally biased region" description="Low complexity" evidence="1">
    <location>
        <begin position="31"/>
        <end position="46"/>
    </location>
</feature>
<name>A0AA35WAT1_GEOBA</name>
<organism evidence="2 3">
    <name type="scientific">Geodia barretti</name>
    <name type="common">Barrett's horny sponge</name>
    <dbReference type="NCBI Taxonomy" id="519541"/>
    <lineage>
        <taxon>Eukaryota</taxon>
        <taxon>Metazoa</taxon>
        <taxon>Porifera</taxon>
        <taxon>Demospongiae</taxon>
        <taxon>Heteroscleromorpha</taxon>
        <taxon>Tetractinellida</taxon>
        <taxon>Astrophorina</taxon>
        <taxon>Geodiidae</taxon>
        <taxon>Geodia</taxon>
    </lineage>
</organism>
<evidence type="ECO:0000313" key="3">
    <source>
        <dbReference type="Proteomes" id="UP001174909"/>
    </source>
</evidence>
<dbReference type="Proteomes" id="UP001174909">
    <property type="component" value="Unassembled WGS sequence"/>
</dbReference>
<evidence type="ECO:0000256" key="1">
    <source>
        <dbReference type="SAM" id="MobiDB-lite"/>
    </source>
</evidence>
<accession>A0AA35WAT1</accession>
<dbReference type="EMBL" id="CASHTH010001287">
    <property type="protein sequence ID" value="CAI8013704.1"/>
    <property type="molecule type" value="Genomic_DNA"/>
</dbReference>
<keyword evidence="3" id="KW-1185">Reference proteome</keyword>
<gene>
    <name evidence="2" type="ORF">GBAR_LOCUS8655</name>
</gene>
<protein>
    <submittedName>
        <fullName evidence="2">Uncharacterized protein</fullName>
    </submittedName>
</protein>
<sequence>MNPNELSPSPSSMKAGHLLAHPTPSSDPNLTHPSSSSSSHSTPPTSASLEPVEASPDPVSPN</sequence>